<accession>A0A6F9DV83</accession>
<comment type="similarity">
    <text evidence="2">Belongs to the NGG1 family.</text>
</comment>
<feature type="compositionally biased region" description="Basic and acidic residues" evidence="7">
    <location>
        <begin position="74"/>
        <end position="106"/>
    </location>
</feature>
<evidence type="ECO:0000256" key="6">
    <source>
        <dbReference type="SAM" id="Coils"/>
    </source>
</evidence>
<dbReference type="GO" id="GO:0006357">
    <property type="term" value="P:regulation of transcription by RNA polymerase II"/>
    <property type="evidence" value="ECO:0007669"/>
    <property type="project" value="TreeGrafter"/>
</dbReference>
<comment type="subcellular location">
    <subcellularLocation>
        <location evidence="1">Nucleus</location>
    </subcellularLocation>
</comment>
<evidence type="ECO:0000256" key="1">
    <source>
        <dbReference type="ARBA" id="ARBA00004123"/>
    </source>
</evidence>
<dbReference type="PANTHER" id="PTHR13556:SF2">
    <property type="entry name" value="TRANSCRIPTIONAL ADAPTER 3"/>
    <property type="match status" value="1"/>
</dbReference>
<feature type="coiled-coil region" evidence="6">
    <location>
        <begin position="359"/>
        <end position="395"/>
    </location>
</feature>
<keyword evidence="4" id="KW-0804">Transcription</keyword>
<sequence length="429" mass="48854">MGDSKEGLNFPDLAPVDHARHCPTYTNIINRRGDEMVQMDEMDSLQMDLETLLVAATRRMRQLTSEIQMLSDGQEGKRDKKKEQELKRSKPSDERPTKKIKSDSPAHPKYFPGSSSSSSTGRSKAKTAMPKALEYDMLDDTQPQQTSRIPVNDAPNRFWQSIEPYCTPVTTDNVRLLEKLCQTQLQPDDEYYKIPELGVHFSQRWALEDMREEKSEGSRAIGKTFEKQDGNVEGILKKAADTLESSDPCPFGSLTQRLISAFVEENMMVPPDQAASMLESGKHGSSGNTVTGGTDKMSNSIKITKSLSHTHKLESRIRMELIEQGILEPETTDSKKEDEVLKELVRSQQELKAVSSRNRDVLQQLLQVAQEELKKQEVKRKIDSLNTEVMEHYRRVMAARQKKRTLMKKEKEAAWKALRDRDALIKQLE</sequence>
<feature type="region of interest" description="Disordered" evidence="7">
    <location>
        <begin position="277"/>
        <end position="297"/>
    </location>
</feature>
<name>A0A6F9DV83_9ASCI</name>
<dbReference type="InterPro" id="IPR019340">
    <property type="entry name" value="Histone_AcTrfase_su3"/>
</dbReference>
<keyword evidence="6" id="KW-0175">Coiled coil</keyword>
<proteinExistence type="evidence at transcript level"/>
<dbReference type="GO" id="GO:0000124">
    <property type="term" value="C:SAGA complex"/>
    <property type="evidence" value="ECO:0007669"/>
    <property type="project" value="TreeGrafter"/>
</dbReference>
<keyword evidence="5" id="KW-0539">Nucleus</keyword>
<gene>
    <name evidence="8" type="primary">Tada3l</name>
</gene>
<dbReference type="EMBL" id="LR790923">
    <property type="protein sequence ID" value="CAB3266785.1"/>
    <property type="molecule type" value="mRNA"/>
</dbReference>
<evidence type="ECO:0000256" key="4">
    <source>
        <dbReference type="ARBA" id="ARBA00023163"/>
    </source>
</evidence>
<evidence type="ECO:0000256" key="2">
    <source>
        <dbReference type="ARBA" id="ARBA00005330"/>
    </source>
</evidence>
<reference evidence="8" key="1">
    <citation type="submission" date="2020-04" db="EMBL/GenBank/DDBJ databases">
        <authorList>
            <person name="Neveu A P."/>
        </authorList>
    </citation>
    <scope>NUCLEOTIDE SEQUENCE</scope>
    <source>
        <tissue evidence="8">Whole embryo</tissue>
    </source>
</reference>
<dbReference type="AlphaFoldDB" id="A0A6F9DV83"/>
<evidence type="ECO:0000256" key="3">
    <source>
        <dbReference type="ARBA" id="ARBA00023015"/>
    </source>
</evidence>
<dbReference type="GO" id="GO:0003713">
    <property type="term" value="F:transcription coactivator activity"/>
    <property type="evidence" value="ECO:0007669"/>
    <property type="project" value="TreeGrafter"/>
</dbReference>
<feature type="compositionally biased region" description="Polar residues" evidence="7">
    <location>
        <begin position="283"/>
        <end position="297"/>
    </location>
</feature>
<evidence type="ECO:0000256" key="5">
    <source>
        <dbReference type="ARBA" id="ARBA00023242"/>
    </source>
</evidence>
<evidence type="ECO:0000256" key="7">
    <source>
        <dbReference type="SAM" id="MobiDB-lite"/>
    </source>
</evidence>
<feature type="region of interest" description="Disordered" evidence="7">
    <location>
        <begin position="66"/>
        <end position="128"/>
    </location>
</feature>
<evidence type="ECO:0000313" key="8">
    <source>
        <dbReference type="EMBL" id="CAB3266785.1"/>
    </source>
</evidence>
<dbReference type="GO" id="GO:0005634">
    <property type="term" value="C:nucleus"/>
    <property type="evidence" value="ECO:0007669"/>
    <property type="project" value="UniProtKB-SubCell"/>
</dbReference>
<dbReference type="PANTHER" id="PTHR13556">
    <property type="entry name" value="TRANSCRIPTIONAL ADAPTER 3-RELATED"/>
    <property type="match status" value="1"/>
</dbReference>
<protein>
    <submittedName>
        <fullName evidence="8">Transcriptional adapter 3-like</fullName>
    </submittedName>
</protein>
<organism evidence="8">
    <name type="scientific">Phallusia mammillata</name>
    <dbReference type="NCBI Taxonomy" id="59560"/>
    <lineage>
        <taxon>Eukaryota</taxon>
        <taxon>Metazoa</taxon>
        <taxon>Chordata</taxon>
        <taxon>Tunicata</taxon>
        <taxon>Ascidiacea</taxon>
        <taxon>Phlebobranchia</taxon>
        <taxon>Ascidiidae</taxon>
        <taxon>Phallusia</taxon>
    </lineage>
</organism>
<keyword evidence="3" id="KW-0805">Transcription regulation</keyword>
<dbReference type="Pfam" id="PF10198">
    <property type="entry name" value="Ada3"/>
    <property type="match status" value="1"/>
</dbReference>